<keyword evidence="2" id="KW-1185">Reference proteome</keyword>
<comment type="caution">
    <text evidence="1">The sequence shown here is derived from an EMBL/GenBank/DDBJ whole genome shotgun (WGS) entry which is preliminary data.</text>
</comment>
<accession>A0A7J0H5N6</accession>
<evidence type="ECO:0000313" key="1">
    <source>
        <dbReference type="EMBL" id="GFZ18417.1"/>
    </source>
</evidence>
<dbReference type="AlphaFoldDB" id="A0A7J0H5N6"/>
<organism evidence="1 2">
    <name type="scientific">Actinidia rufa</name>
    <dbReference type="NCBI Taxonomy" id="165716"/>
    <lineage>
        <taxon>Eukaryota</taxon>
        <taxon>Viridiplantae</taxon>
        <taxon>Streptophyta</taxon>
        <taxon>Embryophyta</taxon>
        <taxon>Tracheophyta</taxon>
        <taxon>Spermatophyta</taxon>
        <taxon>Magnoliopsida</taxon>
        <taxon>eudicotyledons</taxon>
        <taxon>Gunneridae</taxon>
        <taxon>Pentapetalae</taxon>
        <taxon>asterids</taxon>
        <taxon>Ericales</taxon>
        <taxon>Actinidiaceae</taxon>
        <taxon>Actinidia</taxon>
    </lineage>
</organism>
<reference evidence="1 2" key="1">
    <citation type="submission" date="2019-07" db="EMBL/GenBank/DDBJ databases">
        <title>De Novo Assembly of kiwifruit Actinidia rufa.</title>
        <authorList>
            <person name="Sugita-Konishi S."/>
            <person name="Sato K."/>
            <person name="Mori E."/>
            <person name="Abe Y."/>
            <person name="Kisaki G."/>
            <person name="Hamano K."/>
            <person name="Suezawa K."/>
            <person name="Otani M."/>
            <person name="Fukuda T."/>
            <person name="Manabe T."/>
            <person name="Gomi K."/>
            <person name="Tabuchi M."/>
            <person name="Akimitsu K."/>
            <person name="Kataoka I."/>
        </authorList>
    </citation>
    <scope>NUCLEOTIDE SEQUENCE [LARGE SCALE GENOMIC DNA]</scope>
    <source>
        <strain evidence="2">cv. Fuchu</strain>
    </source>
</reference>
<gene>
    <name evidence="1" type="ORF">Acr_27g0001560</name>
</gene>
<name>A0A7J0H5N6_9ERIC</name>
<proteinExistence type="predicted"/>
<evidence type="ECO:0000313" key="2">
    <source>
        <dbReference type="Proteomes" id="UP000585474"/>
    </source>
</evidence>
<protein>
    <submittedName>
        <fullName evidence="1">Uncharacterized protein</fullName>
    </submittedName>
</protein>
<dbReference type="Proteomes" id="UP000585474">
    <property type="component" value="Unassembled WGS sequence"/>
</dbReference>
<sequence>MGRFGTLGQKKFALTVDPLAIVAPPISQVPLSAPDPVMILSTRAGVKPSSLEAPLKFKGREPVAGSSKKFKKKMGRPSTISERMKEYSTEIKKVQKKISSLEKQAKLDLQVAEKDRLKLAAIVQESDDSNAALANLCPGIFQDGWLAGLKEFDVTPKHQLGRRLPCSRARGLSQAYSPLMFLSFNEEEMPEELDKILEKSPGVVGELDQETSEVEEDDASTLADGTIAADDGVAAEGTSHTCPQICNNFHSSKRALVL</sequence>
<dbReference type="EMBL" id="BJWL01000027">
    <property type="protein sequence ID" value="GFZ18417.1"/>
    <property type="molecule type" value="Genomic_DNA"/>
</dbReference>